<proteinExistence type="predicted"/>
<accession>A0A8S5SQC4</accession>
<reference evidence="1" key="1">
    <citation type="journal article" date="2021" name="Proc. Natl. Acad. Sci. U.S.A.">
        <title>A Catalog of Tens of Thousands of Viruses from Human Metagenomes Reveals Hidden Associations with Chronic Diseases.</title>
        <authorList>
            <person name="Tisza M.J."/>
            <person name="Buck C.B."/>
        </authorList>
    </citation>
    <scope>NUCLEOTIDE SEQUENCE</scope>
    <source>
        <strain evidence="1">CtLdn10</strain>
    </source>
</reference>
<name>A0A8S5SQC4_9CAUD</name>
<evidence type="ECO:0000313" key="1">
    <source>
        <dbReference type="EMBL" id="DAF53158.1"/>
    </source>
</evidence>
<organism evidence="1">
    <name type="scientific">Siphoviridae sp. ctLdn10</name>
    <dbReference type="NCBI Taxonomy" id="2827847"/>
    <lineage>
        <taxon>Viruses</taxon>
        <taxon>Duplodnaviria</taxon>
        <taxon>Heunggongvirae</taxon>
        <taxon>Uroviricota</taxon>
        <taxon>Caudoviricetes</taxon>
    </lineage>
</organism>
<dbReference type="EMBL" id="BK032647">
    <property type="protein sequence ID" value="DAF53158.1"/>
    <property type="molecule type" value="Genomic_DNA"/>
</dbReference>
<protein>
    <submittedName>
        <fullName evidence="1">Uncharacterized protein</fullName>
    </submittedName>
</protein>
<sequence length="53" mass="6463">MYLFSISSGRIIPKIKYHHQRRKSPFILKISLHNVFLQNHQGYSFYIKRLKDN</sequence>